<dbReference type="InterPro" id="IPR036097">
    <property type="entry name" value="HisK_dim/P_sf"/>
</dbReference>
<dbReference type="InterPro" id="IPR004358">
    <property type="entry name" value="Sig_transdc_His_kin-like_C"/>
</dbReference>
<dbReference type="InterPro" id="IPR005467">
    <property type="entry name" value="His_kinase_dom"/>
</dbReference>
<sequence>MIIYPLPPNENERLSALGAYNILGSGKDCDFDDLTRLAAEICQTPIALVTILGEDTQWFKSGFGTDIKQTAREVAFCSHSIAGNGDIMIVNNATQDHRFVENPLVTGHPDIVFYAGVPLINPEGYALGTLCVIDHEEKGLSESQINALKILARQAQHQLELRRKVSELEKVNTALSESNLFIEKFAQRVAHDIKNPLASIILSAESLRKRFDAEGDEKAVRLIQIALRSAKNLVNYVDDMLDYSKAPSTLLEKQETIDFRLLLENLIPMLNVPRDFNISMPERINIHTSKIAIEQIMLNLLTNAIRYNDKDKPEIQVSCTLAEDQYVLQVKDNGRGISEENLEKIFFEGFTVQEHDRFNRKGNGLGLDAVSSLVGKMRGSIKVDSVLKQGTTVSISLPK</sequence>
<dbReference type="InterPro" id="IPR003018">
    <property type="entry name" value="GAF"/>
</dbReference>
<evidence type="ECO:0000256" key="1">
    <source>
        <dbReference type="ARBA" id="ARBA00000085"/>
    </source>
</evidence>
<dbReference type="Gene3D" id="3.30.565.10">
    <property type="entry name" value="Histidine kinase-like ATPase, C-terminal domain"/>
    <property type="match status" value="1"/>
</dbReference>
<evidence type="ECO:0000313" key="6">
    <source>
        <dbReference type="Proteomes" id="UP001142592"/>
    </source>
</evidence>
<dbReference type="SMART" id="SM00388">
    <property type="entry name" value="HisKA"/>
    <property type="match status" value="1"/>
</dbReference>
<dbReference type="AlphaFoldDB" id="A0A9X3I724"/>
<dbReference type="InterPro" id="IPR003594">
    <property type="entry name" value="HATPase_dom"/>
</dbReference>
<feature type="domain" description="Histidine kinase" evidence="4">
    <location>
        <begin position="188"/>
        <end position="399"/>
    </location>
</feature>
<dbReference type="Proteomes" id="UP001142592">
    <property type="component" value="Unassembled WGS sequence"/>
</dbReference>
<proteinExistence type="predicted"/>
<dbReference type="SUPFAM" id="SSF55874">
    <property type="entry name" value="ATPase domain of HSP90 chaperone/DNA topoisomerase II/histidine kinase"/>
    <property type="match status" value="1"/>
</dbReference>
<dbReference type="SMART" id="SM00065">
    <property type="entry name" value="GAF"/>
    <property type="match status" value="1"/>
</dbReference>
<protein>
    <recommendedName>
        <fullName evidence="2">histidine kinase</fullName>
        <ecNumber evidence="2">2.7.13.3</ecNumber>
    </recommendedName>
</protein>
<dbReference type="Gene3D" id="3.30.450.40">
    <property type="match status" value="1"/>
</dbReference>
<dbReference type="PRINTS" id="PR00344">
    <property type="entry name" value="BCTRLSENSOR"/>
</dbReference>
<dbReference type="RefSeq" id="WP_010599442.1">
    <property type="nucleotide sequence ID" value="NZ_JAPJUH010000001.1"/>
</dbReference>
<dbReference type="Pfam" id="PF00512">
    <property type="entry name" value="HisKA"/>
    <property type="match status" value="1"/>
</dbReference>
<dbReference type="PANTHER" id="PTHR43102:SF2">
    <property type="entry name" value="GAF DOMAIN-CONTAINING PROTEIN"/>
    <property type="match status" value="1"/>
</dbReference>
<dbReference type="Gene3D" id="1.10.287.130">
    <property type="match status" value="1"/>
</dbReference>
<evidence type="ECO:0000313" key="5">
    <source>
        <dbReference type="EMBL" id="MCX3263306.1"/>
    </source>
</evidence>
<dbReference type="InterPro" id="IPR029016">
    <property type="entry name" value="GAF-like_dom_sf"/>
</dbReference>
<dbReference type="PANTHER" id="PTHR43102">
    <property type="entry name" value="SLR1143 PROTEIN"/>
    <property type="match status" value="1"/>
</dbReference>
<evidence type="ECO:0000256" key="3">
    <source>
        <dbReference type="ARBA" id="ARBA00022553"/>
    </source>
</evidence>
<dbReference type="InterPro" id="IPR036890">
    <property type="entry name" value="HATPase_C_sf"/>
</dbReference>
<dbReference type="EMBL" id="JAPJUH010000001">
    <property type="protein sequence ID" value="MCX3263306.1"/>
    <property type="molecule type" value="Genomic_DNA"/>
</dbReference>
<dbReference type="CDD" id="cd00082">
    <property type="entry name" value="HisKA"/>
    <property type="match status" value="1"/>
</dbReference>
<gene>
    <name evidence="5" type="ORF">OQZ29_01010</name>
</gene>
<evidence type="ECO:0000259" key="4">
    <source>
        <dbReference type="PROSITE" id="PS50109"/>
    </source>
</evidence>
<dbReference type="SUPFAM" id="SSF55781">
    <property type="entry name" value="GAF domain-like"/>
    <property type="match status" value="1"/>
</dbReference>
<evidence type="ECO:0000256" key="2">
    <source>
        <dbReference type="ARBA" id="ARBA00012438"/>
    </source>
</evidence>
<keyword evidence="6" id="KW-1185">Reference proteome</keyword>
<dbReference type="InterPro" id="IPR003661">
    <property type="entry name" value="HisK_dim/P_dom"/>
</dbReference>
<dbReference type="EC" id="2.7.13.3" evidence="2"/>
<organism evidence="5 6">
    <name type="scientific">Pedobacter agri</name>
    <dbReference type="NCBI Taxonomy" id="454586"/>
    <lineage>
        <taxon>Bacteria</taxon>
        <taxon>Pseudomonadati</taxon>
        <taxon>Bacteroidota</taxon>
        <taxon>Sphingobacteriia</taxon>
        <taxon>Sphingobacteriales</taxon>
        <taxon>Sphingobacteriaceae</taxon>
        <taxon>Pedobacter</taxon>
    </lineage>
</organism>
<keyword evidence="5" id="KW-0808">Transferase</keyword>
<dbReference type="SMART" id="SM00387">
    <property type="entry name" value="HATPase_c"/>
    <property type="match status" value="1"/>
</dbReference>
<dbReference type="Pfam" id="PF01590">
    <property type="entry name" value="GAF"/>
    <property type="match status" value="1"/>
</dbReference>
<reference evidence="5" key="1">
    <citation type="submission" date="2022-11" db="EMBL/GenBank/DDBJ databases">
        <authorList>
            <person name="Graham C."/>
            <person name="Newman J.D."/>
        </authorList>
    </citation>
    <scope>NUCLEOTIDE SEQUENCE</scope>
    <source>
        <strain evidence="5">DSM 19486</strain>
    </source>
</reference>
<comment type="catalytic activity">
    <reaction evidence="1">
        <text>ATP + protein L-histidine = ADP + protein N-phospho-L-histidine.</text>
        <dbReference type="EC" id="2.7.13.3"/>
    </reaction>
</comment>
<keyword evidence="3" id="KW-0597">Phosphoprotein</keyword>
<dbReference type="SUPFAM" id="SSF47384">
    <property type="entry name" value="Homodimeric domain of signal transducing histidine kinase"/>
    <property type="match status" value="1"/>
</dbReference>
<dbReference type="PROSITE" id="PS50109">
    <property type="entry name" value="HIS_KIN"/>
    <property type="match status" value="1"/>
</dbReference>
<dbReference type="Pfam" id="PF02518">
    <property type="entry name" value="HATPase_c"/>
    <property type="match status" value="1"/>
</dbReference>
<dbReference type="GO" id="GO:0000155">
    <property type="term" value="F:phosphorelay sensor kinase activity"/>
    <property type="evidence" value="ECO:0007669"/>
    <property type="project" value="InterPro"/>
</dbReference>
<comment type="caution">
    <text evidence="5">The sequence shown here is derived from an EMBL/GenBank/DDBJ whole genome shotgun (WGS) entry which is preliminary data.</text>
</comment>
<keyword evidence="5" id="KW-0418">Kinase</keyword>
<name>A0A9X3I724_9SPHI</name>
<accession>A0A9X3I724</accession>